<organism evidence="2">
    <name type="scientific">uncultured Sulfurovum sp</name>
    <dbReference type="NCBI Taxonomy" id="269237"/>
    <lineage>
        <taxon>Bacteria</taxon>
        <taxon>Pseudomonadati</taxon>
        <taxon>Campylobacterota</taxon>
        <taxon>Epsilonproteobacteria</taxon>
        <taxon>Campylobacterales</taxon>
        <taxon>Sulfurovaceae</taxon>
        <taxon>Sulfurovum</taxon>
        <taxon>environmental samples</taxon>
    </lineage>
</organism>
<evidence type="ECO:0000313" key="2">
    <source>
        <dbReference type="EMBL" id="CAA6801069.1"/>
    </source>
</evidence>
<dbReference type="InterPro" id="IPR037401">
    <property type="entry name" value="SnoaL-like"/>
</dbReference>
<gene>
    <name evidence="2" type="ORF">HELGO_WM12627</name>
</gene>
<proteinExistence type="predicted"/>
<feature type="domain" description="SnoaL-like" evidence="1">
    <location>
        <begin position="29"/>
        <end position="110"/>
    </location>
</feature>
<dbReference type="AlphaFoldDB" id="A0A6S6S976"/>
<reference evidence="2" key="1">
    <citation type="submission" date="2020-01" db="EMBL/GenBank/DDBJ databases">
        <authorList>
            <person name="Meier V. D."/>
            <person name="Meier V D."/>
        </authorList>
    </citation>
    <scope>NUCLEOTIDE SEQUENCE</scope>
    <source>
        <strain evidence="2">HLG_WM_MAG_06</strain>
    </source>
</reference>
<sequence>MSTVLFAEAYAGFYEELSPNFSKTEYGLFFDDYSRFEDPFQKVEGLEAIEHIFVDMYEKLHEPRFVVDEVICSKEVAYLKWQFIYAMNPKEETQTFTGVSRVTFSTLGKVLTHTDYWDAAQHVYEKIPILGSIIRLIKRKLHA</sequence>
<dbReference type="SUPFAM" id="SSF54427">
    <property type="entry name" value="NTF2-like"/>
    <property type="match status" value="1"/>
</dbReference>
<dbReference type="Gene3D" id="3.10.450.50">
    <property type="match status" value="1"/>
</dbReference>
<evidence type="ECO:0000259" key="1">
    <source>
        <dbReference type="Pfam" id="PF12680"/>
    </source>
</evidence>
<dbReference type="EMBL" id="CACVAP010000032">
    <property type="protein sequence ID" value="CAA6801069.1"/>
    <property type="molecule type" value="Genomic_DNA"/>
</dbReference>
<accession>A0A6S6S976</accession>
<dbReference type="InterPro" id="IPR032710">
    <property type="entry name" value="NTF2-like_dom_sf"/>
</dbReference>
<name>A0A6S6S976_9BACT</name>
<dbReference type="Pfam" id="PF12680">
    <property type="entry name" value="SnoaL_2"/>
    <property type="match status" value="1"/>
</dbReference>
<protein>
    <recommendedName>
        <fullName evidence="1">SnoaL-like domain-containing protein</fullName>
    </recommendedName>
</protein>